<dbReference type="PROSITE" id="PS51740">
    <property type="entry name" value="SPOVT_ABRB"/>
    <property type="match status" value="1"/>
</dbReference>
<keyword evidence="1" id="KW-0238">DNA-binding</keyword>
<feature type="domain" description="SpoVT-AbrB" evidence="2">
    <location>
        <begin position="3"/>
        <end position="48"/>
    </location>
</feature>
<accession>A0A133PRD3</accession>
<comment type="caution">
    <text evidence="3">The sequence shown here is derived from an EMBL/GenBank/DDBJ whole genome shotgun (WGS) entry which is preliminary data.</text>
</comment>
<dbReference type="Gene3D" id="2.10.260.10">
    <property type="match status" value="1"/>
</dbReference>
<dbReference type="Pfam" id="PF04014">
    <property type="entry name" value="MazE_antitoxin"/>
    <property type="match status" value="1"/>
</dbReference>
<evidence type="ECO:0000256" key="1">
    <source>
        <dbReference type="PROSITE-ProRule" id="PRU01076"/>
    </source>
</evidence>
<organism evidence="3">
    <name type="scientific">Peptoniphilus harei</name>
    <dbReference type="NCBI Taxonomy" id="54005"/>
    <lineage>
        <taxon>Bacteria</taxon>
        <taxon>Bacillati</taxon>
        <taxon>Bacillota</taxon>
        <taxon>Tissierellia</taxon>
        <taxon>Tissierellales</taxon>
        <taxon>Peptoniphilaceae</taxon>
        <taxon>Peptoniphilus</taxon>
    </lineage>
</organism>
<dbReference type="InterPro" id="IPR007159">
    <property type="entry name" value="SpoVT-AbrB_dom"/>
</dbReference>
<name>A0A133PRD3_9FIRM</name>
<dbReference type="Proteomes" id="UP000070174">
    <property type="component" value="Unassembled WGS sequence"/>
</dbReference>
<dbReference type="RefSeq" id="WP_060799747.1">
    <property type="nucleotide sequence ID" value="NZ_KQ957093.1"/>
</dbReference>
<gene>
    <name evidence="3" type="ORF">HMPREF3229_00472</name>
</gene>
<dbReference type="PATRIC" id="fig|54005.3.peg.465"/>
<reference evidence="3 4" key="1">
    <citation type="submission" date="2016-01" db="EMBL/GenBank/DDBJ databases">
        <authorList>
            <person name="Oliw E.H."/>
        </authorList>
    </citation>
    <scope>NUCLEOTIDE SEQUENCE [LARGE SCALE GENOMIC DNA]</scope>
    <source>
        <strain evidence="3 4">CMW7756A</strain>
    </source>
</reference>
<evidence type="ECO:0000259" key="2">
    <source>
        <dbReference type="PROSITE" id="PS51740"/>
    </source>
</evidence>
<dbReference type="SMART" id="SM00966">
    <property type="entry name" value="SpoVT_AbrB"/>
    <property type="match status" value="1"/>
</dbReference>
<dbReference type="AlphaFoldDB" id="A0A133PRD3"/>
<evidence type="ECO:0000313" key="4">
    <source>
        <dbReference type="Proteomes" id="UP000070174"/>
    </source>
</evidence>
<dbReference type="EMBL" id="LRQE01000015">
    <property type="protein sequence ID" value="KXA31358.1"/>
    <property type="molecule type" value="Genomic_DNA"/>
</dbReference>
<dbReference type="SUPFAM" id="SSF89447">
    <property type="entry name" value="AbrB/MazE/MraZ-like"/>
    <property type="match status" value="1"/>
</dbReference>
<dbReference type="GO" id="GO:0003677">
    <property type="term" value="F:DNA binding"/>
    <property type="evidence" value="ECO:0007669"/>
    <property type="project" value="UniProtKB-UniRule"/>
</dbReference>
<dbReference type="InterPro" id="IPR037914">
    <property type="entry name" value="SpoVT-AbrB_sf"/>
</dbReference>
<protein>
    <submittedName>
        <fullName evidence="3">SpoVT/AbrB-like protein</fullName>
    </submittedName>
</protein>
<evidence type="ECO:0000313" key="3">
    <source>
        <dbReference type="EMBL" id="KXA31358.1"/>
    </source>
</evidence>
<sequence>MNIKIKKWGNSQGIILPKLVLDSLGFGVDDDLDLEIQNNKIVLSKPSESFDDFSDLILADLIRKGYHGDDLLMEFKRIKSNFSEARESLRKDLLKEYEAGDMLDYEEAFND</sequence>
<proteinExistence type="predicted"/>